<dbReference type="InterPro" id="IPR013078">
    <property type="entry name" value="His_Pase_superF_clade-1"/>
</dbReference>
<dbReference type="SUPFAM" id="SSF53254">
    <property type="entry name" value="Phosphoglycerate mutase-like"/>
    <property type="match status" value="1"/>
</dbReference>
<comment type="caution">
    <text evidence="2">The sequence shown here is derived from an EMBL/GenBank/DDBJ whole genome shotgun (WGS) entry which is preliminary data.</text>
</comment>
<dbReference type="SMART" id="SM00855">
    <property type="entry name" value="PGAM"/>
    <property type="match status" value="1"/>
</dbReference>
<evidence type="ECO:0000313" key="2">
    <source>
        <dbReference type="EMBL" id="OYO16148.1"/>
    </source>
</evidence>
<dbReference type="PANTHER" id="PTHR20935">
    <property type="entry name" value="PHOSPHOGLYCERATE MUTASE-RELATED"/>
    <property type="match status" value="1"/>
</dbReference>
<dbReference type="InterPro" id="IPR029033">
    <property type="entry name" value="His_PPase_superfam"/>
</dbReference>
<sequence>MDEHRTLLLLRHAQAVDFSPGRGDIDRPLTDAGRSQADHLAEILAEQGMRVDRVLCSAALRTRETAERLNPGVDLELLEDLYNAGSETIERHVAESDPGQRVVLVVGHAPGIPTLAHALADEQTSEPKALESIARGYPPATLAVLEVTGDWAEPAGVRLVEVWHG</sequence>
<dbReference type="AlphaFoldDB" id="A0A255GJX5"/>
<name>A0A255GJX5_9ACTN</name>
<organism evidence="2 3">
    <name type="scientific">Enemella evansiae</name>
    <dbReference type="NCBI Taxonomy" id="2016499"/>
    <lineage>
        <taxon>Bacteria</taxon>
        <taxon>Bacillati</taxon>
        <taxon>Actinomycetota</taxon>
        <taxon>Actinomycetes</taxon>
        <taxon>Propionibacteriales</taxon>
        <taxon>Propionibacteriaceae</taxon>
        <taxon>Enemella</taxon>
    </lineage>
</organism>
<evidence type="ECO:0000256" key="1">
    <source>
        <dbReference type="ARBA" id="ARBA00022801"/>
    </source>
</evidence>
<dbReference type="OrthoDB" id="9810154at2"/>
<keyword evidence="1" id="KW-0378">Hydrolase</keyword>
<reference evidence="2 3" key="1">
    <citation type="submission" date="2017-07" db="EMBL/GenBank/DDBJ databases">
        <title>Draft whole genome sequences of clinical Proprionibacteriaceae strains.</title>
        <authorList>
            <person name="Bernier A.-M."/>
            <person name="Bernard K."/>
            <person name="Domingo M.-C."/>
        </authorList>
    </citation>
    <scope>NUCLEOTIDE SEQUENCE [LARGE SCALE GENOMIC DNA]</scope>
    <source>
        <strain evidence="2 3">NML 030167</strain>
    </source>
</reference>
<accession>A0A4R6LK58</accession>
<evidence type="ECO:0008006" key="4">
    <source>
        <dbReference type="Google" id="ProtNLM"/>
    </source>
</evidence>
<gene>
    <name evidence="2" type="ORF">CGZ94_05380</name>
</gene>
<dbReference type="Gene3D" id="3.40.50.1240">
    <property type="entry name" value="Phosphoglycerate mutase-like"/>
    <property type="match status" value="1"/>
</dbReference>
<dbReference type="GO" id="GO:0016787">
    <property type="term" value="F:hydrolase activity"/>
    <property type="evidence" value="ECO:0007669"/>
    <property type="project" value="UniProtKB-KW"/>
</dbReference>
<dbReference type="RefSeq" id="WP_094405015.1">
    <property type="nucleotide sequence ID" value="NZ_NMVO01000005.1"/>
</dbReference>
<protein>
    <recommendedName>
        <fullName evidence="4">Histidine phosphatase family protein</fullName>
    </recommendedName>
</protein>
<dbReference type="Pfam" id="PF00300">
    <property type="entry name" value="His_Phos_1"/>
    <property type="match status" value="1"/>
</dbReference>
<accession>A0A255GJX5</accession>
<dbReference type="Proteomes" id="UP000215896">
    <property type="component" value="Unassembled WGS sequence"/>
</dbReference>
<dbReference type="CDD" id="cd07067">
    <property type="entry name" value="HP_PGM_like"/>
    <property type="match status" value="1"/>
</dbReference>
<dbReference type="EMBL" id="NMVO01000005">
    <property type="protein sequence ID" value="OYO16148.1"/>
    <property type="molecule type" value="Genomic_DNA"/>
</dbReference>
<evidence type="ECO:0000313" key="3">
    <source>
        <dbReference type="Proteomes" id="UP000215896"/>
    </source>
</evidence>
<keyword evidence="3" id="KW-1185">Reference proteome</keyword>
<dbReference type="PANTHER" id="PTHR20935:SF1">
    <property type="entry name" value="SLL1549 PROTEIN"/>
    <property type="match status" value="1"/>
</dbReference>
<dbReference type="InterPro" id="IPR051021">
    <property type="entry name" value="Mito_Ser/Thr_phosphatase"/>
</dbReference>
<proteinExistence type="predicted"/>